<organism evidence="2 3">
    <name type="scientific">Paenibacillus plantarum</name>
    <dbReference type="NCBI Taxonomy" id="2654975"/>
    <lineage>
        <taxon>Bacteria</taxon>
        <taxon>Bacillati</taxon>
        <taxon>Bacillota</taxon>
        <taxon>Bacilli</taxon>
        <taxon>Bacillales</taxon>
        <taxon>Paenibacillaceae</taxon>
        <taxon>Paenibacillus</taxon>
    </lineage>
</organism>
<evidence type="ECO:0000256" key="1">
    <source>
        <dbReference type="SAM" id="Phobius"/>
    </source>
</evidence>
<evidence type="ECO:0000313" key="3">
    <source>
        <dbReference type="Proteomes" id="UP000653578"/>
    </source>
</evidence>
<keyword evidence="1" id="KW-1133">Transmembrane helix</keyword>
<feature type="transmembrane region" description="Helical" evidence="1">
    <location>
        <begin position="31"/>
        <end position="50"/>
    </location>
</feature>
<dbReference type="RefSeq" id="WP_171634278.1">
    <property type="nucleotide sequence ID" value="NZ_WHNY01000067.1"/>
</dbReference>
<gene>
    <name evidence="2" type="ORF">GC096_26095</name>
</gene>
<accession>A0ABX1XGC9</accession>
<keyword evidence="1" id="KW-0472">Membrane</keyword>
<evidence type="ECO:0000313" key="2">
    <source>
        <dbReference type="EMBL" id="NOU67518.1"/>
    </source>
</evidence>
<proteinExistence type="predicted"/>
<comment type="caution">
    <text evidence="2">The sequence shown here is derived from an EMBL/GenBank/DDBJ whole genome shotgun (WGS) entry which is preliminary data.</text>
</comment>
<keyword evidence="3" id="KW-1185">Reference proteome</keyword>
<sequence length="128" mass="14943">MKGRVMKFKAFMRKVISNFYNPIKVHQDSKILISIIIMVTTYPLVLSMFVETFTELKMALIVYTILFLLVIWRYGQHRLEANIFIEMALDVASVFYVPTNPVAWVKMAYTIINKGKLFIKTKTDIVDL</sequence>
<dbReference type="EMBL" id="WHNY01000067">
    <property type="protein sequence ID" value="NOU67518.1"/>
    <property type="molecule type" value="Genomic_DNA"/>
</dbReference>
<feature type="transmembrane region" description="Helical" evidence="1">
    <location>
        <begin position="56"/>
        <end position="75"/>
    </location>
</feature>
<reference evidence="2 3" key="1">
    <citation type="submission" date="2019-10" db="EMBL/GenBank/DDBJ databases">
        <title>Description of Paenibacillus humi sp. nov.</title>
        <authorList>
            <person name="Carlier A."/>
            <person name="Qi S."/>
        </authorList>
    </citation>
    <scope>NUCLEOTIDE SEQUENCE [LARGE SCALE GENOMIC DNA]</scope>
    <source>
        <strain evidence="2 3">LMG 31461</strain>
    </source>
</reference>
<keyword evidence="1" id="KW-0812">Transmembrane</keyword>
<protein>
    <submittedName>
        <fullName evidence="2">Uncharacterized protein</fullName>
    </submittedName>
</protein>
<name>A0ABX1XGC9_9BACL</name>
<dbReference type="Proteomes" id="UP000653578">
    <property type="component" value="Unassembled WGS sequence"/>
</dbReference>